<dbReference type="SMART" id="SM00891">
    <property type="entry name" value="ERCC4"/>
    <property type="match status" value="1"/>
</dbReference>
<evidence type="ECO:0000256" key="11">
    <source>
        <dbReference type="ARBA" id="ARBA00023204"/>
    </source>
</evidence>
<evidence type="ECO:0000313" key="17">
    <source>
        <dbReference type="Proteomes" id="UP000027920"/>
    </source>
</evidence>
<sequence>MAEIIEIGSSSPLSSPGGKVEAKTTFQIPIDFIVGSDGSDGCEDWDSLDFTIDRPSKKRRIAPEIQNKKVTSETLLFDLSSDQEEPPQLRRITSAGCRDRLQCSNAATTTFDEITFSSSAPELSQSKANTGKKTWNDSQDDINLSFGGESTDAGYSHRTAQLLATLSQPILHDSKVRSRPAKVDTVRKALKSTSKSESRDEILFTSSPEKAKPLKKPKPSAVTKANRDAEREAEKERKRLERERKTQEKQKAADLAEVNKARTNKKSTASEMIVDVTSSLQGTSIGNQVEQYMKQAEIEMHYFDDEINLMSDVVEKNHFGNVIRWRRKVGSAYNDEQGLWEPTSRTRIEREEHILIHMPATEFVATMVSRYPVSSMDTVPSEATMKANIDAHVVSMRSRYHECIPVYVIEGMSTWLKKNANAKNRQYAAAVRAQVDDAATEASNPVSNGAQPRSKKRKKPAAPSVDLSSITSAQVEDILLHLQLAHQPIFIQHTASPANTASQILTLTQHLSTRPYRLAQLDYNLRNASFCMDSGQVKTGENARETFAKMLQEVQRVTPSMAYGILDGWSSVTKLVSGFEEHGNLLLEDVRKSLNKDGAWSERRLGPMVSKRLFKVFMGRDPTATDGMS</sequence>
<evidence type="ECO:0000256" key="4">
    <source>
        <dbReference type="ARBA" id="ARBA00022722"/>
    </source>
</evidence>
<dbReference type="OrthoDB" id="343092at2759"/>
<evidence type="ECO:0000256" key="6">
    <source>
        <dbReference type="ARBA" id="ARBA00022759"/>
    </source>
</evidence>
<dbReference type="PANTHER" id="PTHR21077:SF5">
    <property type="entry name" value="CROSSOVER JUNCTION ENDONUCLEASE MMS4"/>
    <property type="match status" value="1"/>
</dbReference>
<dbReference type="InterPro" id="IPR033310">
    <property type="entry name" value="Mms4/EME1/EME2"/>
</dbReference>
<name>A0A072P3Y5_9EURO</name>
<keyword evidence="17" id="KW-1185">Reference proteome</keyword>
<keyword evidence="11" id="KW-0234">DNA repair</keyword>
<dbReference type="FunFam" id="1.10.150.670:FF:000004">
    <property type="entry name" value="Crossover junction endonuclease EME1"/>
    <property type="match status" value="1"/>
</dbReference>
<dbReference type="HOGENOM" id="CLU_013160_1_0_1"/>
<organism evidence="16 17">
    <name type="scientific">Exophiala aquamarina CBS 119918</name>
    <dbReference type="NCBI Taxonomy" id="1182545"/>
    <lineage>
        <taxon>Eukaryota</taxon>
        <taxon>Fungi</taxon>
        <taxon>Dikarya</taxon>
        <taxon>Ascomycota</taxon>
        <taxon>Pezizomycotina</taxon>
        <taxon>Eurotiomycetes</taxon>
        <taxon>Chaetothyriomycetidae</taxon>
        <taxon>Chaetothyriales</taxon>
        <taxon>Herpotrichiellaceae</taxon>
        <taxon>Exophiala</taxon>
    </lineage>
</organism>
<dbReference type="RefSeq" id="XP_013256583.1">
    <property type="nucleotide sequence ID" value="XM_013401129.1"/>
</dbReference>
<evidence type="ECO:0000256" key="7">
    <source>
        <dbReference type="ARBA" id="ARBA00022763"/>
    </source>
</evidence>
<feature type="compositionally biased region" description="Basic and acidic residues" evidence="14">
    <location>
        <begin position="175"/>
        <end position="187"/>
    </location>
</feature>
<evidence type="ECO:0000256" key="5">
    <source>
        <dbReference type="ARBA" id="ARBA00022723"/>
    </source>
</evidence>
<evidence type="ECO:0000256" key="2">
    <source>
        <dbReference type="ARBA" id="ARBA00004123"/>
    </source>
</evidence>
<dbReference type="VEuPathDB" id="FungiDB:A1O9_09788"/>
<dbReference type="GO" id="GO:0008821">
    <property type="term" value="F:crossover junction DNA endonuclease activity"/>
    <property type="evidence" value="ECO:0007669"/>
    <property type="project" value="TreeGrafter"/>
</dbReference>
<dbReference type="GeneID" id="25284696"/>
<dbReference type="InterPro" id="IPR006166">
    <property type="entry name" value="ERCC4_domain"/>
</dbReference>
<keyword evidence="6" id="KW-0255">Endonuclease</keyword>
<protein>
    <recommendedName>
        <fullName evidence="15">ERCC4 domain-containing protein</fullName>
    </recommendedName>
</protein>
<gene>
    <name evidence="16" type="ORF">A1O9_09788</name>
</gene>
<dbReference type="PANTHER" id="PTHR21077">
    <property type="entry name" value="EME1 PROTEIN"/>
    <property type="match status" value="1"/>
</dbReference>
<dbReference type="InterPro" id="IPR042530">
    <property type="entry name" value="EME1/EME2_C"/>
</dbReference>
<dbReference type="GO" id="GO:0006302">
    <property type="term" value="P:double-strand break repair"/>
    <property type="evidence" value="ECO:0007669"/>
    <property type="project" value="TreeGrafter"/>
</dbReference>
<dbReference type="Gene3D" id="3.40.50.10130">
    <property type="match status" value="1"/>
</dbReference>
<evidence type="ECO:0000256" key="9">
    <source>
        <dbReference type="ARBA" id="ARBA00022842"/>
    </source>
</evidence>
<reference evidence="16 17" key="1">
    <citation type="submission" date="2013-03" db="EMBL/GenBank/DDBJ databases">
        <title>The Genome Sequence of Exophiala aquamarina CBS 119918.</title>
        <authorList>
            <consortium name="The Broad Institute Genomics Platform"/>
            <person name="Cuomo C."/>
            <person name="de Hoog S."/>
            <person name="Gorbushina A."/>
            <person name="Walker B."/>
            <person name="Young S.K."/>
            <person name="Zeng Q."/>
            <person name="Gargeya S."/>
            <person name="Fitzgerald M."/>
            <person name="Haas B."/>
            <person name="Abouelleil A."/>
            <person name="Allen A.W."/>
            <person name="Alvarado L."/>
            <person name="Arachchi H.M."/>
            <person name="Berlin A.M."/>
            <person name="Chapman S.B."/>
            <person name="Gainer-Dewar J."/>
            <person name="Goldberg J."/>
            <person name="Griggs A."/>
            <person name="Gujja S."/>
            <person name="Hansen M."/>
            <person name="Howarth C."/>
            <person name="Imamovic A."/>
            <person name="Ireland A."/>
            <person name="Larimer J."/>
            <person name="McCowan C."/>
            <person name="Murphy C."/>
            <person name="Pearson M."/>
            <person name="Poon T.W."/>
            <person name="Priest M."/>
            <person name="Roberts A."/>
            <person name="Saif S."/>
            <person name="Shea T."/>
            <person name="Sisk P."/>
            <person name="Sykes S."/>
            <person name="Wortman J."/>
            <person name="Nusbaum C."/>
            <person name="Birren B."/>
        </authorList>
    </citation>
    <scope>NUCLEOTIDE SEQUENCE [LARGE SCALE GENOMIC DNA]</scope>
    <source>
        <strain evidence="16 17">CBS 119918</strain>
    </source>
</reference>
<evidence type="ECO:0000256" key="13">
    <source>
        <dbReference type="ARBA" id="ARBA00023254"/>
    </source>
</evidence>
<keyword evidence="4" id="KW-0540">Nuclease</keyword>
<feature type="domain" description="ERCC4" evidence="15">
    <location>
        <begin position="308"/>
        <end position="580"/>
    </location>
</feature>
<accession>A0A072P3Y5</accession>
<dbReference type="GO" id="GO:0031573">
    <property type="term" value="P:mitotic intra-S DNA damage checkpoint signaling"/>
    <property type="evidence" value="ECO:0007669"/>
    <property type="project" value="TreeGrafter"/>
</dbReference>
<dbReference type="Pfam" id="PF02732">
    <property type="entry name" value="ERCC4"/>
    <property type="match status" value="1"/>
</dbReference>
<dbReference type="GO" id="GO:0005634">
    <property type="term" value="C:nucleus"/>
    <property type="evidence" value="ECO:0007669"/>
    <property type="project" value="UniProtKB-SubCell"/>
</dbReference>
<dbReference type="Proteomes" id="UP000027920">
    <property type="component" value="Unassembled WGS sequence"/>
</dbReference>
<dbReference type="Gene3D" id="1.10.150.670">
    <property type="entry name" value="Crossover junction endonuclease EME1, DNA-binding domain"/>
    <property type="match status" value="1"/>
</dbReference>
<dbReference type="CDD" id="cd20085">
    <property type="entry name" value="XPF_nuclease_Mms4"/>
    <property type="match status" value="1"/>
</dbReference>
<evidence type="ECO:0000256" key="10">
    <source>
        <dbReference type="ARBA" id="ARBA00023172"/>
    </source>
</evidence>
<dbReference type="GO" id="GO:0046872">
    <property type="term" value="F:metal ion binding"/>
    <property type="evidence" value="ECO:0007669"/>
    <property type="project" value="UniProtKB-KW"/>
</dbReference>
<dbReference type="EMBL" id="AMGV01000011">
    <property type="protein sequence ID" value="KEF53993.1"/>
    <property type="molecule type" value="Genomic_DNA"/>
</dbReference>
<keyword evidence="10" id="KW-0233">DNA recombination</keyword>
<dbReference type="InterPro" id="IPR047521">
    <property type="entry name" value="XPF_nuclease_EME1_ascomycetes"/>
</dbReference>
<comment type="similarity">
    <text evidence="3">Belongs to the EME1/MMS4 family.</text>
</comment>
<dbReference type="STRING" id="1182545.A0A072P3Y5"/>
<keyword evidence="12" id="KW-0539">Nucleus</keyword>
<proteinExistence type="inferred from homology"/>
<comment type="caution">
    <text evidence="16">The sequence shown here is derived from an EMBL/GenBank/DDBJ whole genome shotgun (WGS) entry which is preliminary data.</text>
</comment>
<evidence type="ECO:0000256" key="14">
    <source>
        <dbReference type="SAM" id="MobiDB-lite"/>
    </source>
</evidence>
<evidence type="ECO:0000313" key="16">
    <source>
        <dbReference type="EMBL" id="KEF53993.1"/>
    </source>
</evidence>
<evidence type="ECO:0000256" key="8">
    <source>
        <dbReference type="ARBA" id="ARBA00022801"/>
    </source>
</evidence>
<keyword evidence="13" id="KW-0469">Meiosis</keyword>
<keyword evidence="7" id="KW-0227">DNA damage</keyword>
<dbReference type="AlphaFoldDB" id="A0A072P3Y5"/>
<feature type="compositionally biased region" description="Basic and acidic residues" evidence="14">
    <location>
        <begin position="225"/>
        <end position="260"/>
    </location>
</feature>
<evidence type="ECO:0000256" key="12">
    <source>
        <dbReference type="ARBA" id="ARBA00023242"/>
    </source>
</evidence>
<feature type="region of interest" description="Disordered" evidence="14">
    <location>
        <begin position="175"/>
        <end position="263"/>
    </location>
</feature>
<dbReference type="GO" id="GO:0000712">
    <property type="term" value="P:resolution of meiotic recombination intermediates"/>
    <property type="evidence" value="ECO:0007669"/>
    <property type="project" value="TreeGrafter"/>
</dbReference>
<keyword evidence="8" id="KW-0378">Hydrolase</keyword>
<comment type="cofactor">
    <cofactor evidence="1">
        <name>Mg(2+)</name>
        <dbReference type="ChEBI" id="CHEBI:18420"/>
    </cofactor>
</comment>
<keyword evidence="5" id="KW-0479">Metal-binding</keyword>
<dbReference type="GO" id="GO:0003677">
    <property type="term" value="F:DNA binding"/>
    <property type="evidence" value="ECO:0007669"/>
    <property type="project" value="InterPro"/>
</dbReference>
<keyword evidence="9" id="KW-0460">Magnesium</keyword>
<feature type="compositionally biased region" description="Polar residues" evidence="14">
    <location>
        <begin position="441"/>
        <end position="451"/>
    </location>
</feature>
<feature type="compositionally biased region" description="Low complexity" evidence="14">
    <location>
        <begin position="1"/>
        <end position="18"/>
    </location>
</feature>
<evidence type="ECO:0000256" key="3">
    <source>
        <dbReference type="ARBA" id="ARBA00005313"/>
    </source>
</evidence>
<feature type="region of interest" description="Disordered" evidence="14">
    <location>
        <begin position="1"/>
        <end position="20"/>
    </location>
</feature>
<evidence type="ECO:0000259" key="15">
    <source>
        <dbReference type="SMART" id="SM00891"/>
    </source>
</evidence>
<dbReference type="GO" id="GO:0048476">
    <property type="term" value="C:Holliday junction resolvase complex"/>
    <property type="evidence" value="ECO:0007669"/>
    <property type="project" value="InterPro"/>
</dbReference>
<feature type="region of interest" description="Disordered" evidence="14">
    <location>
        <begin position="438"/>
        <end position="466"/>
    </location>
</feature>
<comment type="subcellular location">
    <subcellularLocation>
        <location evidence="2">Nucleus</location>
    </subcellularLocation>
</comment>
<dbReference type="GO" id="GO:0031297">
    <property type="term" value="P:replication fork processing"/>
    <property type="evidence" value="ECO:0007669"/>
    <property type="project" value="TreeGrafter"/>
</dbReference>
<evidence type="ECO:0000256" key="1">
    <source>
        <dbReference type="ARBA" id="ARBA00001946"/>
    </source>
</evidence>